<dbReference type="UniPathway" id="UPA00114"/>
<dbReference type="InterPro" id="IPR017853">
    <property type="entry name" value="GH"/>
</dbReference>
<evidence type="ECO:0000256" key="11">
    <source>
        <dbReference type="ARBA" id="ARBA00026107"/>
    </source>
</evidence>
<dbReference type="Pfam" id="PF00933">
    <property type="entry name" value="Glyco_hydro_3"/>
    <property type="match status" value="1"/>
</dbReference>
<dbReference type="Pfam" id="PF01915">
    <property type="entry name" value="Glyco_hydro_3_C"/>
    <property type="match status" value="1"/>
</dbReference>
<dbReference type="Gene3D" id="3.40.50.1700">
    <property type="entry name" value="Glycoside hydrolase family 3 C-terminal domain"/>
    <property type="match status" value="1"/>
</dbReference>
<evidence type="ECO:0000256" key="8">
    <source>
        <dbReference type="ARBA" id="ARBA00023180"/>
    </source>
</evidence>
<dbReference type="EMBL" id="JABXXO010000006">
    <property type="protein sequence ID" value="KAF7776100.1"/>
    <property type="molecule type" value="Genomic_DNA"/>
</dbReference>
<comment type="catalytic activity">
    <reaction evidence="10">
        <text>Hydrolysis of (1-&gt;4)-beta-D-xylans, to remove successive D-xylose residues from the non-reducing termini.</text>
        <dbReference type="EC" id="3.2.1.37"/>
    </reaction>
</comment>
<gene>
    <name evidence="13" type="ORF">Agabi119p4_4493</name>
</gene>
<dbReference type="GO" id="GO:0005576">
    <property type="term" value="C:extracellular region"/>
    <property type="evidence" value="ECO:0007669"/>
    <property type="project" value="UniProtKB-SubCell"/>
</dbReference>
<dbReference type="InterPro" id="IPR036962">
    <property type="entry name" value="Glyco_hydro_3_N_sf"/>
</dbReference>
<dbReference type="GO" id="GO:0031222">
    <property type="term" value="P:arabinan catabolic process"/>
    <property type="evidence" value="ECO:0007669"/>
    <property type="project" value="TreeGrafter"/>
</dbReference>
<comment type="similarity">
    <text evidence="3">Belongs to the glycosyl hydrolase 3 family.</text>
</comment>
<name>A0A8H7KHC5_AGABI</name>
<dbReference type="FunFam" id="3.40.50.1700:FF:000007">
    <property type="entry name" value="Exo-1,4-beta-xylosidase xlnD"/>
    <property type="match status" value="1"/>
</dbReference>
<comment type="caution">
    <text evidence="13">The sequence shown here is derived from an EMBL/GenBank/DDBJ whole genome shotgun (WGS) entry which is preliminary data.</text>
</comment>
<keyword evidence="4" id="KW-0964">Secreted</keyword>
<keyword evidence="5" id="KW-0624">Polysaccharide degradation</keyword>
<sequence length="896" mass="98013">MRRHHLSQAPIGLTLFYFLDDRQVPLTHPSTYSRWTRHSSVRDGQQFALMAQISRKDCSRPLLGLEHRCLLSWLMISDLHIYRSFALAWWFTSPAERAYTRSSYEDSPLALPFGYLKPYLSRQRNLDAGMNPFLASIVCAAIHVALGQFNYSFPDCVNGPLSSTAVCDPTQAPAVRAKTLIQMFTDEELMQNTDNVSPGVPRLGVPSYQWWSEALHGVAGSPGVSFAPSGEFSSATSFPQSIVLGATFDIDLVKAVATVISTEARAFNNFHRAGLDYFTPNINPFKDPRWGRGQETPGEDPFHVSQYVYSLIDGLQGGIDPRPYFKVAADCKHYAAYDLDSWEGIDRFHFDAKVSLQDLSEYYLPSFQSCVRDAKVASVMCSYNSVNGIPACANPYLLQDILRDFWGFDDDRWVTSDCDAIGNIFTTHNFTDTFAEAVADALKAGTDVDCGTSYSTHLPDALNQSLITRDDLERALTRQYTSLMRLGYFDSPESQPFRQLAWSDVNKPDAQALAHTAAVEGLVLLKNDGFLPVSASGKTIAIIGPYANATKDMQGNYFGTAPFVVTPFQGAVDAGFNEVVSAAGTSINGTSEAGFAAAIAVANSSDIIIFAGGINNSIESEAKDRLTIAWTGNQLSLVKQLASLGKPVVVVQFGGGQLDDSDLLDNDAVRAVIWAGYPGQSGGTAIFDVITGAAAPAGRLSVTQYPEDFVNQVGMTDMALRPGSANPGRTYKWYTGRPVLEFGHGLHFTTFDFSWRGRPGRKYNIQHLLHTADKKFPDLIPLDTFHVNVRNTGNITSDYVALLFLKSNAGFAPHPKKSLVSFARAHRIDAGSSATVDLGVNLGSIARVDEHGDSWLFAGDYQLVLDIGDGVLSHSFSLTGPSARLVQWPRDLSKQK</sequence>
<dbReference type="GO" id="GO:0045493">
    <property type="term" value="P:xylan catabolic process"/>
    <property type="evidence" value="ECO:0007669"/>
    <property type="project" value="UniProtKB-UniPathway"/>
</dbReference>
<evidence type="ECO:0000256" key="5">
    <source>
        <dbReference type="ARBA" id="ARBA00022651"/>
    </source>
</evidence>
<evidence type="ECO:0000256" key="10">
    <source>
        <dbReference type="ARBA" id="ARBA00024574"/>
    </source>
</evidence>
<keyword evidence="5" id="KW-0858">Xylan degradation</keyword>
<keyword evidence="7" id="KW-0378">Hydrolase</keyword>
<keyword evidence="6" id="KW-0732">Signal</keyword>
<proteinExistence type="inferred from homology"/>
<reference evidence="13 14" key="1">
    <citation type="journal article" name="Sci. Rep.">
        <title>Telomere-to-telomere assembled and centromere annotated genomes of the two main subspecies of the button mushroom Agaricus bisporus reveal especially polymorphic chromosome ends.</title>
        <authorList>
            <person name="Sonnenberg A.S.M."/>
            <person name="Sedaghat-Telgerd N."/>
            <person name="Lavrijssen B."/>
            <person name="Ohm R.A."/>
            <person name="Hendrickx P.M."/>
            <person name="Scholtmeijer K."/>
            <person name="Baars J.J.P."/>
            <person name="van Peer A."/>
        </authorList>
    </citation>
    <scope>NUCLEOTIDE SEQUENCE [LARGE SCALE GENOMIC DNA]</scope>
    <source>
        <strain evidence="13 14">H119_p4</strain>
    </source>
</reference>
<dbReference type="AlphaFoldDB" id="A0A8H7KHC5"/>
<dbReference type="GO" id="GO:0009044">
    <property type="term" value="F:xylan 1,4-beta-xylosidase activity"/>
    <property type="evidence" value="ECO:0007669"/>
    <property type="project" value="UniProtKB-EC"/>
</dbReference>
<accession>A0A8H7KHC5</accession>
<dbReference type="PANTHER" id="PTHR42721">
    <property type="entry name" value="SUGAR HYDROLASE-RELATED"/>
    <property type="match status" value="1"/>
</dbReference>
<dbReference type="InterPro" id="IPR013783">
    <property type="entry name" value="Ig-like_fold"/>
</dbReference>
<dbReference type="Gene3D" id="2.60.40.10">
    <property type="entry name" value="Immunoglobulins"/>
    <property type="match status" value="1"/>
</dbReference>
<dbReference type="PANTHER" id="PTHR42721:SF3">
    <property type="entry name" value="BETA-D-XYLOSIDASE 5-RELATED"/>
    <property type="match status" value="1"/>
</dbReference>
<dbReference type="Gene3D" id="3.20.20.300">
    <property type="entry name" value="Glycoside hydrolase, family 3, N-terminal domain"/>
    <property type="match status" value="1"/>
</dbReference>
<organism evidence="13 14">
    <name type="scientific">Agaricus bisporus var. burnettii</name>
    <dbReference type="NCBI Taxonomy" id="192524"/>
    <lineage>
        <taxon>Eukaryota</taxon>
        <taxon>Fungi</taxon>
        <taxon>Dikarya</taxon>
        <taxon>Basidiomycota</taxon>
        <taxon>Agaricomycotina</taxon>
        <taxon>Agaricomycetes</taxon>
        <taxon>Agaricomycetidae</taxon>
        <taxon>Agaricales</taxon>
        <taxon>Agaricineae</taxon>
        <taxon>Agaricaceae</taxon>
        <taxon>Agaricus</taxon>
    </lineage>
</organism>
<evidence type="ECO:0000256" key="9">
    <source>
        <dbReference type="ARBA" id="ARBA00023295"/>
    </source>
</evidence>
<dbReference type="Proteomes" id="UP000629468">
    <property type="component" value="Unassembled WGS sequence"/>
</dbReference>
<keyword evidence="9" id="KW-0326">Glycosidase</keyword>
<dbReference type="InterPro" id="IPR001764">
    <property type="entry name" value="Glyco_hydro_3_N"/>
</dbReference>
<dbReference type="InterPro" id="IPR002772">
    <property type="entry name" value="Glyco_hydro_3_C"/>
</dbReference>
<dbReference type="InterPro" id="IPR036881">
    <property type="entry name" value="Glyco_hydro_3_C_sf"/>
</dbReference>
<evidence type="ECO:0000256" key="7">
    <source>
        <dbReference type="ARBA" id="ARBA00022801"/>
    </source>
</evidence>
<keyword evidence="8" id="KW-0325">Glycoprotein</keyword>
<evidence type="ECO:0000256" key="3">
    <source>
        <dbReference type="ARBA" id="ARBA00005336"/>
    </source>
</evidence>
<dbReference type="EC" id="3.2.1.37" evidence="11"/>
<dbReference type="SUPFAM" id="SSF51445">
    <property type="entry name" value="(Trans)glycosidases"/>
    <property type="match status" value="1"/>
</dbReference>
<evidence type="ECO:0000256" key="4">
    <source>
        <dbReference type="ARBA" id="ARBA00022525"/>
    </source>
</evidence>
<comment type="pathway">
    <text evidence="2">Glycan degradation; xylan degradation.</text>
</comment>
<dbReference type="GO" id="GO:0046556">
    <property type="term" value="F:alpha-L-arabinofuranosidase activity"/>
    <property type="evidence" value="ECO:0007669"/>
    <property type="project" value="TreeGrafter"/>
</dbReference>
<dbReference type="InterPro" id="IPR044993">
    <property type="entry name" value="BXL"/>
</dbReference>
<evidence type="ECO:0000313" key="13">
    <source>
        <dbReference type="EMBL" id="KAF7776100.1"/>
    </source>
</evidence>
<evidence type="ECO:0000256" key="2">
    <source>
        <dbReference type="ARBA" id="ARBA00004851"/>
    </source>
</evidence>
<evidence type="ECO:0000256" key="6">
    <source>
        <dbReference type="ARBA" id="ARBA00022729"/>
    </source>
</evidence>
<dbReference type="SUPFAM" id="SSF52279">
    <property type="entry name" value="Beta-D-glucan exohydrolase, C-terminal domain"/>
    <property type="match status" value="1"/>
</dbReference>
<dbReference type="SMART" id="SM01217">
    <property type="entry name" value="Fn3_like"/>
    <property type="match status" value="1"/>
</dbReference>
<feature type="domain" description="Fibronectin type III-like" evidence="12">
    <location>
        <begin position="799"/>
        <end position="871"/>
    </location>
</feature>
<comment type="subcellular location">
    <subcellularLocation>
        <location evidence="1">Secreted</location>
    </subcellularLocation>
</comment>
<evidence type="ECO:0000313" key="14">
    <source>
        <dbReference type="Proteomes" id="UP000629468"/>
    </source>
</evidence>
<keyword evidence="5" id="KW-0119">Carbohydrate metabolism</keyword>
<evidence type="ECO:0000259" key="12">
    <source>
        <dbReference type="SMART" id="SM01217"/>
    </source>
</evidence>
<protein>
    <recommendedName>
        <fullName evidence="11">xylan 1,4-beta-xylosidase</fullName>
        <ecNumber evidence="11">3.2.1.37</ecNumber>
    </recommendedName>
</protein>
<evidence type="ECO:0000256" key="1">
    <source>
        <dbReference type="ARBA" id="ARBA00004613"/>
    </source>
</evidence>
<dbReference type="InterPro" id="IPR026891">
    <property type="entry name" value="Fn3-like"/>
</dbReference>